<organism evidence="3 4">
    <name type="scientific">Hesseltinella vesiculosa</name>
    <dbReference type="NCBI Taxonomy" id="101127"/>
    <lineage>
        <taxon>Eukaryota</taxon>
        <taxon>Fungi</taxon>
        <taxon>Fungi incertae sedis</taxon>
        <taxon>Mucoromycota</taxon>
        <taxon>Mucoromycotina</taxon>
        <taxon>Mucoromycetes</taxon>
        <taxon>Mucorales</taxon>
        <taxon>Cunninghamellaceae</taxon>
        <taxon>Hesseltinella</taxon>
    </lineage>
</organism>
<feature type="compositionally biased region" description="Low complexity" evidence="1">
    <location>
        <begin position="24"/>
        <end position="35"/>
    </location>
</feature>
<keyword evidence="2" id="KW-0472">Membrane</keyword>
<dbReference type="AlphaFoldDB" id="A0A1X2G953"/>
<comment type="caution">
    <text evidence="3">The sequence shown here is derived from an EMBL/GenBank/DDBJ whole genome shotgun (WGS) entry which is preliminary data.</text>
</comment>
<feature type="region of interest" description="Disordered" evidence="1">
    <location>
        <begin position="1"/>
        <end position="35"/>
    </location>
</feature>
<dbReference type="Proteomes" id="UP000242146">
    <property type="component" value="Unassembled WGS sequence"/>
</dbReference>
<evidence type="ECO:0000313" key="4">
    <source>
        <dbReference type="Proteomes" id="UP000242146"/>
    </source>
</evidence>
<dbReference type="EMBL" id="MCGT01000030">
    <property type="protein sequence ID" value="ORX48241.1"/>
    <property type="molecule type" value="Genomic_DNA"/>
</dbReference>
<feature type="region of interest" description="Disordered" evidence="1">
    <location>
        <begin position="83"/>
        <end position="172"/>
    </location>
</feature>
<accession>A0A1X2G953</accession>
<gene>
    <name evidence="3" type="ORF">DM01DRAFT_1338705</name>
</gene>
<evidence type="ECO:0000256" key="2">
    <source>
        <dbReference type="SAM" id="Phobius"/>
    </source>
</evidence>
<proteinExistence type="predicted"/>
<keyword evidence="2" id="KW-0812">Transmembrane</keyword>
<sequence>MAWLVNNNSPPPTQGSGAQGNGSQGSSPDNDSSSLSVSDIAGIAVGSVVAVLGVIGAFVLWYIGKNKNRQLISEALETDPRNELLEQQQDIDTDSPEGAAVVSDNQGLPAKSKPLEGSPIPSQDRAKPFESPEKPFEAHTQSNEASDKPVEWSTKPFEGLNKPFGRDPSQAK</sequence>
<protein>
    <submittedName>
        <fullName evidence="3">Uncharacterized protein</fullName>
    </submittedName>
</protein>
<name>A0A1X2G953_9FUNG</name>
<evidence type="ECO:0000256" key="1">
    <source>
        <dbReference type="SAM" id="MobiDB-lite"/>
    </source>
</evidence>
<keyword evidence="4" id="KW-1185">Reference proteome</keyword>
<feature type="compositionally biased region" description="Basic and acidic residues" evidence="1">
    <location>
        <begin position="124"/>
        <end position="137"/>
    </location>
</feature>
<keyword evidence="2" id="KW-1133">Transmembrane helix</keyword>
<feature type="transmembrane region" description="Helical" evidence="2">
    <location>
        <begin position="40"/>
        <end position="63"/>
    </location>
</feature>
<evidence type="ECO:0000313" key="3">
    <source>
        <dbReference type="EMBL" id="ORX48241.1"/>
    </source>
</evidence>
<reference evidence="3 4" key="1">
    <citation type="submission" date="2016-07" db="EMBL/GenBank/DDBJ databases">
        <title>Pervasive Adenine N6-methylation of Active Genes in Fungi.</title>
        <authorList>
            <consortium name="DOE Joint Genome Institute"/>
            <person name="Mondo S.J."/>
            <person name="Dannebaum R.O."/>
            <person name="Kuo R.C."/>
            <person name="Labutti K."/>
            <person name="Haridas S."/>
            <person name="Kuo A."/>
            <person name="Salamov A."/>
            <person name="Ahrendt S.R."/>
            <person name="Lipzen A."/>
            <person name="Sullivan W."/>
            <person name="Andreopoulos W.B."/>
            <person name="Clum A."/>
            <person name="Lindquist E."/>
            <person name="Daum C."/>
            <person name="Ramamoorthy G.K."/>
            <person name="Gryganskyi A."/>
            <person name="Culley D."/>
            <person name="Magnuson J.K."/>
            <person name="James T.Y."/>
            <person name="O'Malley M.A."/>
            <person name="Stajich J.E."/>
            <person name="Spatafora J.W."/>
            <person name="Visel A."/>
            <person name="Grigoriev I.V."/>
        </authorList>
    </citation>
    <scope>NUCLEOTIDE SEQUENCE [LARGE SCALE GENOMIC DNA]</scope>
    <source>
        <strain evidence="3 4">NRRL 3301</strain>
    </source>
</reference>